<dbReference type="GO" id="GO:0016787">
    <property type="term" value="F:hydrolase activity"/>
    <property type="evidence" value="ECO:0007669"/>
    <property type="project" value="UniProtKB-KW"/>
</dbReference>
<comment type="caution">
    <text evidence="1">The sequence shown here is derived from an EMBL/GenBank/DDBJ whole genome shotgun (WGS) entry which is preliminary data.</text>
</comment>
<evidence type="ECO:0000313" key="2">
    <source>
        <dbReference type="Proteomes" id="UP001207742"/>
    </source>
</evidence>
<dbReference type="Gene3D" id="3.40.50.1820">
    <property type="entry name" value="alpha/beta hydrolase"/>
    <property type="match status" value="1"/>
</dbReference>
<dbReference type="Pfam" id="PF00756">
    <property type="entry name" value="Esterase"/>
    <property type="match status" value="1"/>
</dbReference>
<dbReference type="InterPro" id="IPR000801">
    <property type="entry name" value="Esterase-like"/>
</dbReference>
<dbReference type="EMBL" id="JAPDNS010000002">
    <property type="protein sequence ID" value="MCW3486260.1"/>
    <property type="molecule type" value="Genomic_DNA"/>
</dbReference>
<gene>
    <name evidence="1" type="ORF">OL497_20325</name>
</gene>
<proteinExistence type="predicted"/>
<dbReference type="InterPro" id="IPR050583">
    <property type="entry name" value="Mycobacterial_A85_antigen"/>
</dbReference>
<dbReference type="PANTHER" id="PTHR48098">
    <property type="entry name" value="ENTEROCHELIN ESTERASE-RELATED"/>
    <property type="match status" value="1"/>
</dbReference>
<accession>A0ABT3IQM7</accession>
<protein>
    <submittedName>
        <fullName evidence="1">Alpha/beta hydrolase-fold protein</fullName>
    </submittedName>
</protein>
<keyword evidence="1" id="KW-0378">Hydrolase</keyword>
<dbReference type="InterPro" id="IPR029058">
    <property type="entry name" value="AB_hydrolase_fold"/>
</dbReference>
<dbReference type="Proteomes" id="UP001207742">
    <property type="component" value="Unassembled WGS sequence"/>
</dbReference>
<dbReference type="RefSeq" id="WP_264733076.1">
    <property type="nucleotide sequence ID" value="NZ_JAPDNR010000001.1"/>
</dbReference>
<evidence type="ECO:0000313" key="1">
    <source>
        <dbReference type="EMBL" id="MCW3486260.1"/>
    </source>
</evidence>
<organism evidence="1 2">
    <name type="scientific">Chitinophaga nivalis</name>
    <dbReference type="NCBI Taxonomy" id="2991709"/>
    <lineage>
        <taxon>Bacteria</taxon>
        <taxon>Pseudomonadati</taxon>
        <taxon>Bacteroidota</taxon>
        <taxon>Chitinophagia</taxon>
        <taxon>Chitinophagales</taxon>
        <taxon>Chitinophagaceae</taxon>
        <taxon>Chitinophaga</taxon>
    </lineage>
</organism>
<reference evidence="1 2" key="1">
    <citation type="submission" date="2022-10" db="EMBL/GenBank/DDBJ databases">
        <title>Chitinophaga nivalis PC15 sp. nov., isolated from Pyeongchang county, South Korea.</title>
        <authorList>
            <person name="Trinh H.N."/>
        </authorList>
    </citation>
    <scope>NUCLEOTIDE SEQUENCE [LARGE SCALE GENOMIC DNA]</scope>
    <source>
        <strain evidence="1 2">PC14</strain>
    </source>
</reference>
<dbReference type="SUPFAM" id="SSF53474">
    <property type="entry name" value="alpha/beta-Hydrolases"/>
    <property type="match status" value="1"/>
</dbReference>
<sequence length="257" mass="28919">MQRHQHLVKSLFLQREVVLELYCTAGDPEVLLLMNDGQDLPLLLSAIPDSVWVLGIHAGLQRRQEYGTAGILDYQGQGRLAGQYTRFVIGELLPFLTAQYPDAVFKRRAFAGCSLGGLSALDIVWRHPEIFQLAAVFSGALWWRSRALDAGYRNDRDRIMHRLIREGSYQPGLQFFFECGTADETADRNHNGIIDSIDDTRDLLAELERKGYEATALHYLEIPGGRHDIPTWKTAMEVLLQLPFFSGKTAADIKASS</sequence>
<dbReference type="PANTHER" id="PTHR48098:SF6">
    <property type="entry name" value="FERRI-BACILLIBACTIN ESTERASE BESA"/>
    <property type="match status" value="1"/>
</dbReference>
<keyword evidence="2" id="KW-1185">Reference proteome</keyword>
<name>A0ABT3IQM7_9BACT</name>